<evidence type="ECO:0000259" key="8">
    <source>
        <dbReference type="PROSITE" id="PS50089"/>
    </source>
</evidence>
<feature type="region of interest" description="Disordered" evidence="7">
    <location>
        <begin position="460"/>
        <end position="525"/>
    </location>
</feature>
<evidence type="ECO:0000256" key="6">
    <source>
        <dbReference type="PROSITE-ProRule" id="PRU00175"/>
    </source>
</evidence>
<dbReference type="GO" id="GO:0089720">
    <property type="term" value="F:caspase binding"/>
    <property type="evidence" value="ECO:0007669"/>
    <property type="project" value="UniProtKB-ARBA"/>
</dbReference>
<dbReference type="AlphaFoldDB" id="A0AA39KTZ9"/>
<dbReference type="FunFam" id="1.10.1170.10:FF:000003">
    <property type="entry name" value="E3 ubiquitin-protein ligase XIAP"/>
    <property type="match status" value="1"/>
</dbReference>
<evidence type="ECO:0000256" key="3">
    <source>
        <dbReference type="ARBA" id="ARBA00022723"/>
    </source>
</evidence>
<evidence type="ECO:0000256" key="5">
    <source>
        <dbReference type="ARBA" id="ARBA00022833"/>
    </source>
</evidence>
<proteinExistence type="inferred from homology"/>
<accession>A0AA39KTZ9</accession>
<dbReference type="GO" id="GO:0031625">
    <property type="term" value="F:ubiquitin protein ligase binding"/>
    <property type="evidence" value="ECO:0007669"/>
    <property type="project" value="UniProtKB-ARBA"/>
</dbReference>
<feature type="domain" description="RING-type" evidence="8">
    <location>
        <begin position="536"/>
        <end position="571"/>
    </location>
</feature>
<reference evidence="9" key="1">
    <citation type="journal article" date="2023" name="bioRxiv">
        <title>Scaffold-level genome assemblies of two parasitoid biocontrol wasps reveal the parthenogenesis mechanism and an associated novel virus.</title>
        <authorList>
            <person name="Inwood S."/>
            <person name="Skelly J."/>
            <person name="Guhlin J."/>
            <person name="Harrop T."/>
            <person name="Goldson S."/>
            <person name="Dearden P."/>
        </authorList>
    </citation>
    <scope>NUCLEOTIDE SEQUENCE</scope>
    <source>
        <strain evidence="9">Irish</strain>
        <tissue evidence="9">Whole body</tissue>
    </source>
</reference>
<feature type="region of interest" description="Disordered" evidence="7">
    <location>
        <begin position="370"/>
        <end position="401"/>
    </location>
</feature>
<evidence type="ECO:0000256" key="2">
    <source>
        <dbReference type="ARBA" id="ARBA00022703"/>
    </source>
</evidence>
<dbReference type="FunFam" id="3.30.40.10:FF:000184">
    <property type="entry name" value="Baculoviral IAP repeat containing 2"/>
    <property type="match status" value="1"/>
</dbReference>
<dbReference type="GO" id="GO:0006915">
    <property type="term" value="P:apoptotic process"/>
    <property type="evidence" value="ECO:0007669"/>
    <property type="project" value="UniProtKB-KW"/>
</dbReference>
<dbReference type="InterPro" id="IPR011029">
    <property type="entry name" value="DEATH-like_dom_sf"/>
</dbReference>
<comment type="caution">
    <text evidence="9">The sequence shown here is derived from an EMBL/GenBank/DDBJ whole genome shotgun (WGS) entry which is preliminary data.</text>
</comment>
<dbReference type="SUPFAM" id="SSF57924">
    <property type="entry name" value="Inhibitor of apoptosis (IAP) repeat"/>
    <property type="match status" value="3"/>
</dbReference>
<dbReference type="InterPro" id="IPR001370">
    <property type="entry name" value="BIR_rpt"/>
</dbReference>
<protein>
    <recommendedName>
        <fullName evidence="8">RING-type domain-containing protein</fullName>
    </recommendedName>
</protein>
<evidence type="ECO:0000256" key="4">
    <source>
        <dbReference type="ARBA" id="ARBA00022771"/>
    </source>
</evidence>
<organism evidence="9 10">
    <name type="scientific">Microctonus aethiopoides</name>
    <dbReference type="NCBI Taxonomy" id="144406"/>
    <lineage>
        <taxon>Eukaryota</taxon>
        <taxon>Metazoa</taxon>
        <taxon>Ecdysozoa</taxon>
        <taxon>Arthropoda</taxon>
        <taxon>Hexapoda</taxon>
        <taxon>Insecta</taxon>
        <taxon>Pterygota</taxon>
        <taxon>Neoptera</taxon>
        <taxon>Endopterygota</taxon>
        <taxon>Hymenoptera</taxon>
        <taxon>Apocrita</taxon>
        <taxon>Ichneumonoidea</taxon>
        <taxon>Braconidae</taxon>
        <taxon>Euphorinae</taxon>
        <taxon>Microctonus</taxon>
    </lineage>
</organism>
<dbReference type="PANTHER" id="PTHR10044">
    <property type="entry name" value="INHIBITOR OF APOPTOSIS"/>
    <property type="match status" value="1"/>
</dbReference>
<dbReference type="GO" id="GO:0005829">
    <property type="term" value="C:cytosol"/>
    <property type="evidence" value="ECO:0007669"/>
    <property type="project" value="UniProtKB-ARBA"/>
</dbReference>
<dbReference type="GO" id="GO:0043066">
    <property type="term" value="P:negative regulation of apoptotic process"/>
    <property type="evidence" value="ECO:0007669"/>
    <property type="project" value="TreeGrafter"/>
</dbReference>
<comment type="similarity">
    <text evidence="1">Belongs to the IAP family.</text>
</comment>
<dbReference type="Pfam" id="PF13920">
    <property type="entry name" value="zf-C3HC4_3"/>
    <property type="match status" value="1"/>
</dbReference>
<dbReference type="Gene3D" id="1.10.533.10">
    <property type="entry name" value="Death Domain, Fas"/>
    <property type="match status" value="1"/>
</dbReference>
<dbReference type="InterPro" id="IPR050784">
    <property type="entry name" value="IAP"/>
</dbReference>
<reference evidence="9" key="2">
    <citation type="submission" date="2023-03" db="EMBL/GenBank/DDBJ databases">
        <authorList>
            <person name="Inwood S.N."/>
            <person name="Skelly J.G."/>
            <person name="Guhlin J."/>
            <person name="Harrop T.W.R."/>
            <person name="Goldson S.G."/>
            <person name="Dearden P.K."/>
        </authorList>
    </citation>
    <scope>NUCLEOTIDE SEQUENCE</scope>
    <source>
        <strain evidence="9">Irish</strain>
        <tissue evidence="9">Whole body</tissue>
    </source>
</reference>
<dbReference type="Pfam" id="PF00653">
    <property type="entry name" value="BIR"/>
    <property type="match status" value="3"/>
</dbReference>
<feature type="compositionally biased region" description="Basic and acidic residues" evidence="7">
    <location>
        <begin position="382"/>
        <end position="401"/>
    </location>
</feature>
<feature type="compositionally biased region" description="Polar residues" evidence="7">
    <location>
        <begin position="477"/>
        <end position="490"/>
    </location>
</feature>
<keyword evidence="5" id="KW-0862">Zinc</keyword>
<evidence type="ECO:0000313" key="9">
    <source>
        <dbReference type="EMBL" id="KAK0173561.1"/>
    </source>
</evidence>
<evidence type="ECO:0000256" key="1">
    <source>
        <dbReference type="ARBA" id="ARBA00006672"/>
    </source>
</evidence>
<dbReference type="InterPro" id="IPR001841">
    <property type="entry name" value="Znf_RING"/>
</dbReference>
<dbReference type="CDD" id="cd16713">
    <property type="entry name" value="RING-HC_BIRC2_3_7"/>
    <property type="match status" value="1"/>
</dbReference>
<evidence type="ECO:0000313" key="10">
    <source>
        <dbReference type="Proteomes" id="UP001168990"/>
    </source>
</evidence>
<dbReference type="SMART" id="SM00184">
    <property type="entry name" value="RING"/>
    <property type="match status" value="1"/>
</dbReference>
<dbReference type="GO" id="GO:0048471">
    <property type="term" value="C:perinuclear region of cytoplasm"/>
    <property type="evidence" value="ECO:0007669"/>
    <property type="project" value="UniProtKB-ARBA"/>
</dbReference>
<feature type="compositionally biased region" description="Low complexity" evidence="7">
    <location>
        <begin position="467"/>
        <end position="476"/>
    </location>
</feature>
<dbReference type="Gene3D" id="1.10.8.10">
    <property type="entry name" value="DNA helicase RuvA subunit, C-terminal domain"/>
    <property type="match status" value="1"/>
</dbReference>
<dbReference type="GO" id="GO:0008270">
    <property type="term" value="F:zinc ion binding"/>
    <property type="evidence" value="ECO:0007669"/>
    <property type="project" value="UniProtKB-KW"/>
</dbReference>
<gene>
    <name evidence="9" type="ORF">PV328_006738</name>
</gene>
<keyword evidence="4 6" id="KW-0863">Zinc-finger</keyword>
<dbReference type="GO" id="GO:0031398">
    <property type="term" value="P:positive regulation of protein ubiquitination"/>
    <property type="evidence" value="ECO:0007669"/>
    <property type="project" value="TreeGrafter"/>
</dbReference>
<keyword evidence="10" id="KW-1185">Reference proteome</keyword>
<keyword evidence="3" id="KW-0479">Metal-binding</keyword>
<name>A0AA39KTZ9_9HYME</name>
<dbReference type="GO" id="GO:0004869">
    <property type="term" value="F:cysteine-type endopeptidase inhibitor activity"/>
    <property type="evidence" value="ECO:0007669"/>
    <property type="project" value="UniProtKB-ARBA"/>
</dbReference>
<feature type="compositionally biased region" description="Low complexity" evidence="7">
    <location>
        <begin position="93"/>
        <end position="118"/>
    </location>
</feature>
<dbReference type="FunFam" id="1.10.1170.10:FF:000002">
    <property type="entry name" value="Baculoviral IAP repeat containing 7"/>
    <property type="match status" value="1"/>
</dbReference>
<dbReference type="GO" id="GO:0070936">
    <property type="term" value="P:protein K48-linked ubiquitination"/>
    <property type="evidence" value="ECO:0007669"/>
    <property type="project" value="UniProtKB-ARBA"/>
</dbReference>
<dbReference type="PROSITE" id="PS50143">
    <property type="entry name" value="BIR_REPEAT_2"/>
    <property type="match status" value="3"/>
</dbReference>
<dbReference type="EMBL" id="JAQQBS010000002">
    <property type="protein sequence ID" value="KAK0173561.1"/>
    <property type="molecule type" value="Genomic_DNA"/>
</dbReference>
<dbReference type="Gene3D" id="1.10.1170.10">
    <property type="entry name" value="Inhibitor Of Apoptosis Protein (2mihbC-IAP-1), Chain A"/>
    <property type="match status" value="3"/>
</dbReference>
<dbReference type="GO" id="GO:0051726">
    <property type="term" value="P:regulation of cell cycle"/>
    <property type="evidence" value="ECO:0007669"/>
    <property type="project" value="TreeGrafter"/>
</dbReference>
<dbReference type="GO" id="GO:0022416">
    <property type="term" value="P:chaeta development"/>
    <property type="evidence" value="ECO:0007669"/>
    <property type="project" value="UniProtKB-ARBA"/>
</dbReference>
<keyword evidence="2" id="KW-0053">Apoptosis</keyword>
<feature type="compositionally biased region" description="Basic and acidic residues" evidence="7">
    <location>
        <begin position="500"/>
        <end position="517"/>
    </location>
</feature>
<dbReference type="GO" id="GO:0005634">
    <property type="term" value="C:nucleus"/>
    <property type="evidence" value="ECO:0007669"/>
    <property type="project" value="TreeGrafter"/>
</dbReference>
<dbReference type="Proteomes" id="UP001168990">
    <property type="component" value="Unassembled WGS sequence"/>
</dbReference>
<dbReference type="CDD" id="cd00022">
    <property type="entry name" value="BIR"/>
    <property type="match status" value="3"/>
</dbReference>
<dbReference type="GO" id="GO:0043027">
    <property type="term" value="F:cysteine-type endopeptidase inhibitor activity involved in apoptotic process"/>
    <property type="evidence" value="ECO:0007669"/>
    <property type="project" value="UniProtKB-ARBA"/>
</dbReference>
<evidence type="ECO:0000256" key="7">
    <source>
        <dbReference type="SAM" id="MobiDB-lite"/>
    </source>
</evidence>
<dbReference type="GO" id="GO:0061630">
    <property type="term" value="F:ubiquitin protein ligase activity"/>
    <property type="evidence" value="ECO:0007669"/>
    <property type="project" value="TreeGrafter"/>
</dbReference>
<feature type="region of interest" description="Disordered" evidence="7">
    <location>
        <begin position="93"/>
        <end position="123"/>
    </location>
</feature>
<sequence length="583" mass="65901">MNVEEKRLRTFAEWPGNAAVNPSRMAKGGFYYTGRNTEVQCFLCGIRIADWNYGDQVMARHRQAQPDCPFVQDPSNTCNIPIVEMSNNIRIQPTSSSLSPNTLSSSSSSSSAAASPRSVAENVGGSSRDCLIVQSQNPRIEYGSYQQRLRSFENWPSTAAVTPESLARAGFYYLQKEDMVECAFCRGIMRAWMPNDDPNSEHIISFPHCDFYAHQNANNSALTVEKEDLTNVKLLSGSTSDLHKLGIQKHTPPRQPKHATFEGRLRTFQAWPENIRQTPDMLATAGFYYVGSGDQVRCFHCDGGLHNWEADDDPWTEHARWFPKCGFVSIVRGQDFIKHSIDNRPPLDPMIFRSVPEDGESHVTEISPTLPLTVHSNSNGNHHAENTESETEETHSLPREPFMRNVNTVPDQMSQQMERNDLQYTGQIIEDLRDIQLIEGSNGHDVTPEMPYISSEISEIRRQEMNSESSSESWESQGNNDVRQRPTMTVNGDHDDDNEEKPPDHITQDKRVEDKTENGPFSLEEENRRLKEARLCKICMDREVGVVFLPCGHLATCVHCAPSLSDCPMCRQEIRATVRTFLA</sequence>
<dbReference type="SMART" id="SM00238">
    <property type="entry name" value="BIR"/>
    <property type="match status" value="3"/>
</dbReference>
<dbReference type="PANTHER" id="PTHR10044:SF139">
    <property type="entry name" value="DEATH-ASSOCIATED INHIBITOR OF APOPTOSIS 2"/>
    <property type="match status" value="1"/>
</dbReference>
<dbReference type="PROSITE" id="PS50089">
    <property type="entry name" value="ZF_RING_2"/>
    <property type="match status" value="1"/>
</dbReference>